<protein>
    <submittedName>
        <fullName evidence="2">Uncharacterized protein</fullName>
    </submittedName>
</protein>
<evidence type="ECO:0000256" key="1">
    <source>
        <dbReference type="SAM" id="MobiDB-lite"/>
    </source>
</evidence>
<organism evidence="2 3">
    <name type="scientific">Liparis tanakae</name>
    <name type="common">Tanaka's snailfish</name>
    <dbReference type="NCBI Taxonomy" id="230148"/>
    <lineage>
        <taxon>Eukaryota</taxon>
        <taxon>Metazoa</taxon>
        <taxon>Chordata</taxon>
        <taxon>Craniata</taxon>
        <taxon>Vertebrata</taxon>
        <taxon>Euteleostomi</taxon>
        <taxon>Actinopterygii</taxon>
        <taxon>Neopterygii</taxon>
        <taxon>Teleostei</taxon>
        <taxon>Neoteleostei</taxon>
        <taxon>Acanthomorphata</taxon>
        <taxon>Eupercaria</taxon>
        <taxon>Perciformes</taxon>
        <taxon>Cottioidei</taxon>
        <taxon>Cottales</taxon>
        <taxon>Liparidae</taxon>
        <taxon>Liparis</taxon>
    </lineage>
</organism>
<evidence type="ECO:0000313" key="3">
    <source>
        <dbReference type="Proteomes" id="UP000314294"/>
    </source>
</evidence>
<feature type="region of interest" description="Disordered" evidence="1">
    <location>
        <begin position="1"/>
        <end position="20"/>
    </location>
</feature>
<dbReference type="AlphaFoldDB" id="A0A4Z2J7M4"/>
<gene>
    <name evidence="2" type="ORF">EYF80_003795</name>
</gene>
<sequence length="198" mass="21450">MFAEQGSRPRTDRGHSYTYRDLKDTENTRVKLQWSWARGTQPDYRDTTTLSSADALTASLSLWVDKTVDIIRRTVVFHGALAPGAQATLVTLTHAALVGPVAAATEEAVGDGVRLAVAAAGKVHTTQLSLHVEGHLSKGGKGLCDNVCTWIPDDIEHASISTHCVSNLEARAVLESRDDLSIQASGIEEEIQLFWDSQ</sequence>
<comment type="caution">
    <text evidence="2">The sequence shown here is derived from an EMBL/GenBank/DDBJ whole genome shotgun (WGS) entry which is preliminary data.</text>
</comment>
<reference evidence="2 3" key="1">
    <citation type="submission" date="2019-03" db="EMBL/GenBank/DDBJ databases">
        <title>First draft genome of Liparis tanakae, snailfish: a comprehensive survey of snailfish specific genes.</title>
        <authorList>
            <person name="Kim W."/>
            <person name="Song I."/>
            <person name="Jeong J.-H."/>
            <person name="Kim D."/>
            <person name="Kim S."/>
            <person name="Ryu S."/>
            <person name="Song J.Y."/>
            <person name="Lee S.K."/>
        </authorList>
    </citation>
    <scope>NUCLEOTIDE SEQUENCE [LARGE SCALE GENOMIC DNA]</scope>
    <source>
        <tissue evidence="2">Muscle</tissue>
    </source>
</reference>
<evidence type="ECO:0000313" key="2">
    <source>
        <dbReference type="EMBL" id="TNN85951.1"/>
    </source>
</evidence>
<name>A0A4Z2J7M4_9TELE</name>
<proteinExistence type="predicted"/>
<feature type="compositionally biased region" description="Basic and acidic residues" evidence="1">
    <location>
        <begin position="7"/>
        <end position="20"/>
    </location>
</feature>
<dbReference type="EMBL" id="SRLO01000018">
    <property type="protein sequence ID" value="TNN85951.1"/>
    <property type="molecule type" value="Genomic_DNA"/>
</dbReference>
<dbReference type="Proteomes" id="UP000314294">
    <property type="component" value="Unassembled WGS sequence"/>
</dbReference>
<accession>A0A4Z2J7M4</accession>
<keyword evidence="3" id="KW-1185">Reference proteome</keyword>